<feature type="repeat" description="WD" evidence="4">
    <location>
        <begin position="1049"/>
        <end position="1088"/>
    </location>
</feature>
<dbReference type="InterPro" id="IPR001810">
    <property type="entry name" value="F-box_dom"/>
</dbReference>
<evidence type="ECO:0000256" key="5">
    <source>
        <dbReference type="SAM" id="MobiDB-lite"/>
    </source>
</evidence>
<dbReference type="PROSITE" id="PS50181">
    <property type="entry name" value="FBOX"/>
    <property type="match status" value="1"/>
</dbReference>
<feature type="compositionally biased region" description="Low complexity" evidence="5">
    <location>
        <begin position="810"/>
        <end position="823"/>
    </location>
</feature>
<evidence type="ECO:0000256" key="3">
    <source>
        <dbReference type="ARBA" id="ARBA00022786"/>
    </source>
</evidence>
<protein>
    <recommendedName>
        <fullName evidence="6">F-box domain-containing protein</fullName>
    </recommendedName>
</protein>
<dbReference type="EMBL" id="JAPDMZ010000013">
    <property type="protein sequence ID" value="KAK0556602.1"/>
    <property type="molecule type" value="Genomic_DNA"/>
</dbReference>
<dbReference type="SUPFAM" id="SSF81383">
    <property type="entry name" value="F-box domain"/>
    <property type="match status" value="1"/>
</dbReference>
<feature type="region of interest" description="Disordered" evidence="5">
    <location>
        <begin position="709"/>
        <end position="781"/>
    </location>
</feature>
<accession>A0AAN6K0A9</accession>
<organism evidence="7 8">
    <name type="scientific">Tilletia horrida</name>
    <dbReference type="NCBI Taxonomy" id="155126"/>
    <lineage>
        <taxon>Eukaryota</taxon>
        <taxon>Fungi</taxon>
        <taxon>Dikarya</taxon>
        <taxon>Basidiomycota</taxon>
        <taxon>Ustilaginomycotina</taxon>
        <taxon>Exobasidiomycetes</taxon>
        <taxon>Tilletiales</taxon>
        <taxon>Tilletiaceae</taxon>
        <taxon>Tilletia</taxon>
    </lineage>
</organism>
<dbReference type="PRINTS" id="PR00320">
    <property type="entry name" value="GPROTEINBRPT"/>
</dbReference>
<dbReference type="InterPro" id="IPR020472">
    <property type="entry name" value="WD40_PAC1"/>
</dbReference>
<evidence type="ECO:0000256" key="2">
    <source>
        <dbReference type="ARBA" id="ARBA00022737"/>
    </source>
</evidence>
<dbReference type="SMART" id="SM00320">
    <property type="entry name" value="WD40"/>
    <property type="match status" value="7"/>
</dbReference>
<feature type="region of interest" description="Disordered" evidence="5">
    <location>
        <begin position="15"/>
        <end position="40"/>
    </location>
</feature>
<dbReference type="Gene3D" id="1.20.1280.50">
    <property type="match status" value="1"/>
</dbReference>
<dbReference type="Pfam" id="PF12937">
    <property type="entry name" value="F-box-like"/>
    <property type="match status" value="1"/>
</dbReference>
<feature type="repeat" description="WD" evidence="4">
    <location>
        <begin position="536"/>
        <end position="575"/>
    </location>
</feature>
<feature type="compositionally biased region" description="Polar residues" evidence="5">
    <location>
        <begin position="344"/>
        <end position="355"/>
    </location>
</feature>
<proteinExistence type="predicted"/>
<keyword evidence="8" id="KW-1185">Reference proteome</keyword>
<dbReference type="Proteomes" id="UP001176517">
    <property type="component" value="Unassembled WGS sequence"/>
</dbReference>
<dbReference type="SMART" id="SM00256">
    <property type="entry name" value="FBOX"/>
    <property type="match status" value="1"/>
</dbReference>
<evidence type="ECO:0000256" key="4">
    <source>
        <dbReference type="PROSITE-ProRule" id="PRU00221"/>
    </source>
</evidence>
<feature type="region of interest" description="Disordered" evidence="5">
    <location>
        <begin position="593"/>
        <end position="612"/>
    </location>
</feature>
<keyword evidence="1 4" id="KW-0853">WD repeat</keyword>
<keyword evidence="3" id="KW-0833">Ubl conjugation pathway</keyword>
<dbReference type="InterPro" id="IPR001680">
    <property type="entry name" value="WD40_rpt"/>
</dbReference>
<dbReference type="InterPro" id="IPR036322">
    <property type="entry name" value="WD40_repeat_dom_sf"/>
</dbReference>
<dbReference type="CDD" id="cd22147">
    <property type="entry name" value="F-box_SpPof1-like"/>
    <property type="match status" value="1"/>
</dbReference>
<dbReference type="SUPFAM" id="SSF50978">
    <property type="entry name" value="WD40 repeat-like"/>
    <property type="match status" value="2"/>
</dbReference>
<gene>
    <name evidence="7" type="ORF">OC846_001047</name>
</gene>
<comment type="caution">
    <text evidence="7">The sequence shown here is derived from an EMBL/GenBank/DDBJ whole genome shotgun (WGS) entry which is preliminary data.</text>
</comment>
<feature type="repeat" description="WD" evidence="4">
    <location>
        <begin position="449"/>
        <end position="495"/>
    </location>
</feature>
<feature type="region of interest" description="Disordered" evidence="5">
    <location>
        <begin position="298"/>
        <end position="419"/>
    </location>
</feature>
<dbReference type="InterPro" id="IPR015943">
    <property type="entry name" value="WD40/YVTN_repeat-like_dom_sf"/>
</dbReference>
<keyword evidence="2" id="KW-0677">Repeat</keyword>
<feature type="repeat" description="WD" evidence="4">
    <location>
        <begin position="1026"/>
        <end position="1048"/>
    </location>
</feature>
<name>A0AAN6K0A9_9BASI</name>
<evidence type="ECO:0000313" key="8">
    <source>
        <dbReference type="Proteomes" id="UP001176517"/>
    </source>
</evidence>
<feature type="compositionally biased region" description="Low complexity" evidence="5">
    <location>
        <begin position="767"/>
        <end position="781"/>
    </location>
</feature>
<dbReference type="Pfam" id="PF00400">
    <property type="entry name" value="WD40"/>
    <property type="match status" value="7"/>
</dbReference>
<feature type="compositionally biased region" description="Polar residues" evidence="5">
    <location>
        <begin position="991"/>
        <end position="1019"/>
    </location>
</feature>
<dbReference type="InterPro" id="IPR019775">
    <property type="entry name" value="WD40_repeat_CS"/>
</dbReference>
<dbReference type="Gene3D" id="2.130.10.10">
    <property type="entry name" value="YVTN repeat-like/Quinoprotein amine dehydrogenase"/>
    <property type="match status" value="3"/>
</dbReference>
<evidence type="ECO:0000313" key="7">
    <source>
        <dbReference type="EMBL" id="KAK0556602.1"/>
    </source>
</evidence>
<dbReference type="PANTHER" id="PTHR19872">
    <property type="entry name" value="UBIQUITIN LIGASE SPECIFICITY FACTOR/HREP PROTEIN"/>
    <property type="match status" value="1"/>
</dbReference>
<feature type="compositionally biased region" description="Basic residues" evidence="5">
    <location>
        <begin position="749"/>
        <end position="762"/>
    </location>
</feature>
<feature type="compositionally biased region" description="Low complexity" evidence="5">
    <location>
        <begin position="305"/>
        <end position="322"/>
    </location>
</feature>
<dbReference type="PROSITE" id="PS50294">
    <property type="entry name" value="WD_REPEATS_REGION"/>
    <property type="match status" value="4"/>
</dbReference>
<dbReference type="InterPro" id="IPR051075">
    <property type="entry name" value="SCF_subunit_WD-repeat"/>
</dbReference>
<reference evidence="7" key="1">
    <citation type="journal article" date="2023" name="PhytoFront">
        <title>Draft Genome Resources of Seven Strains of Tilletia horrida, Causal Agent of Kernel Smut of Rice.</title>
        <authorList>
            <person name="Khanal S."/>
            <person name="Antony Babu S."/>
            <person name="Zhou X.G."/>
        </authorList>
    </citation>
    <scope>NUCLEOTIDE SEQUENCE</scope>
    <source>
        <strain evidence="7">TX6</strain>
    </source>
</reference>
<dbReference type="AlphaFoldDB" id="A0AAN6K0A9"/>
<evidence type="ECO:0000256" key="1">
    <source>
        <dbReference type="ARBA" id="ARBA00022574"/>
    </source>
</evidence>
<feature type="compositionally biased region" description="Polar residues" evidence="5">
    <location>
        <begin position="831"/>
        <end position="849"/>
    </location>
</feature>
<feature type="compositionally biased region" description="Low complexity" evidence="5">
    <location>
        <begin position="400"/>
        <end position="419"/>
    </location>
</feature>
<feature type="repeat" description="WD" evidence="4">
    <location>
        <begin position="496"/>
        <end position="535"/>
    </location>
</feature>
<dbReference type="PROSITE" id="PS00678">
    <property type="entry name" value="WD_REPEATS_1"/>
    <property type="match status" value="4"/>
</dbReference>
<dbReference type="FunFam" id="1.20.1280.50:FF:000051">
    <property type="entry name" value="F-box and WD-40 domain-containing protein MET30"/>
    <property type="match status" value="1"/>
</dbReference>
<feature type="compositionally biased region" description="Gly residues" evidence="5">
    <location>
        <begin position="715"/>
        <end position="733"/>
    </location>
</feature>
<feature type="repeat" description="WD" evidence="4">
    <location>
        <begin position="1089"/>
        <end position="1123"/>
    </location>
</feature>
<feature type="compositionally biased region" description="Low complexity" evidence="5">
    <location>
        <begin position="16"/>
        <end position="40"/>
    </location>
</feature>
<dbReference type="PANTHER" id="PTHR19872:SF9">
    <property type="entry name" value="UBIQUITIN-BINDING SDF UBIQUITIN LIGASE COMPLEX SUBUNIT"/>
    <property type="match status" value="1"/>
</dbReference>
<sequence length="1123" mass="119229">MYPYKKQAEPIGCQITATADSTPTTSPKTTTFPSLATSSNSKTASAAMATVAAMPASLIHHPPLPNRATAAVAAASSSSAADDDADSRALTLRGTTHSPSNSTANAADLTVSVPSVPGTARKLCLRHQRMADENTTAKLQKSIQSLPLADQAAVNNVWTIFSSSPHPRRALILQGLLTMCCFSQLSLLSEELALAIRIDPFSLFPREISLKVLGYLDANSLGRAAQVSRLWRSLADDDILWRNMCMQHIERKCEKCGWGLPLLKDGGRRRKTAKTGAAALTASSSSSSPRLSILELQGENSQGPSARAASAVASTSASGSGSLKRTITAAANAAAHERHRNANSTQTSPALAPQTSEDEPDHMNIDAHPNKRLKTSQHGCSAGAKEKDPQNLSAVSEKLSAAPKASSSSSSTANGTSTTPLTRPWKNVYCERLMIERNWRKCRYTTRILSGHEDGIMCLAYNDHLSHPQFPVLITGSYDRTARVWNLETGEQLHVLRGHTRVVRCLQFDDCKLITGSMDRTLKIWNWRTGELMRTLEGHTEGILCLNFNEEILASGSLDNSIKIWNFRTGQCYTLRGHNDWVNHVMLWSGKGTKDGKKAANGGSGADQHNWDERAMRSVPAPTMIGLEEDHDTFAKHFVFSASDDGTIRLWDLGLRECILVFEGHVGQVQSIKLIHLDDDSIRKLAQSAFGGPGAEEAERRRQELAMAQHNGGSNPAGGAHGGAGEGAGGPGGDAFPLPTPPSRLPAHGSHHHHQSHHRHLHHSDTDPSSANNANAASSTATGTLADSDSYFNLGPAVEGSSAATGSHNAAAGPSGTSAAADAEGGGCSIVPTTPSFTHAPQRSRSGSTLGHGPLASGLVLRHSPTIGSSSGAMNAVVESATPGLASPAFASTRFEDVTAPLSPAVDEGPRHRRALDPVLARVQQRLEAAGLVPSIPLDAEMSDIEGPLSETFDEQDAVAQGVAGPSARGRPQESGYMRLSNAAILGAGNGASSSQSRRNLSPHVNGSGSQGGHTTPKSSALRPVLVSGSLDNTIKLWDVRTGRCLRTFFGHVQGVWSLDADKLRIISASLDRTIKIWDRETGYCQNTLVGHRGAVTCVALGDDKIVSGSDDNDVRVWSFADR</sequence>
<feature type="domain" description="F-box" evidence="6">
    <location>
        <begin position="198"/>
        <end position="244"/>
    </location>
</feature>
<feature type="region of interest" description="Disordered" evidence="5">
    <location>
        <begin position="988"/>
        <end position="1021"/>
    </location>
</feature>
<dbReference type="CDD" id="cd00200">
    <property type="entry name" value="WD40"/>
    <property type="match status" value="1"/>
</dbReference>
<dbReference type="InterPro" id="IPR036047">
    <property type="entry name" value="F-box-like_dom_sf"/>
</dbReference>
<feature type="repeat" description="WD" evidence="4">
    <location>
        <begin position="638"/>
        <end position="653"/>
    </location>
</feature>
<dbReference type="PROSITE" id="PS50082">
    <property type="entry name" value="WD_REPEATS_2"/>
    <property type="match status" value="7"/>
</dbReference>
<feature type="region of interest" description="Disordered" evidence="5">
    <location>
        <begin position="799"/>
        <end position="863"/>
    </location>
</feature>
<evidence type="ECO:0000259" key="6">
    <source>
        <dbReference type="PROSITE" id="PS50181"/>
    </source>
</evidence>